<dbReference type="GO" id="GO:0007169">
    <property type="term" value="P:cell surface receptor protein tyrosine kinase signaling pathway"/>
    <property type="evidence" value="ECO:0007669"/>
    <property type="project" value="TreeGrafter"/>
</dbReference>
<comment type="subcellular location">
    <subcellularLocation>
        <location evidence="1">Membrane</location>
        <topology evidence="1">Single-pass type I membrane protein</topology>
    </subcellularLocation>
</comment>
<keyword evidence="24" id="KW-1185">Reference proteome</keyword>
<feature type="chain" id="PRO_5009321594" description="receptor protein-tyrosine kinase" evidence="21">
    <location>
        <begin position="18"/>
        <end position="1541"/>
    </location>
</feature>
<keyword evidence="5" id="KW-0165">Cleavage on pair of basic residues</keyword>
<dbReference type="InterPro" id="IPR006212">
    <property type="entry name" value="Furin_repeat"/>
</dbReference>
<dbReference type="InterPro" id="IPR000494">
    <property type="entry name" value="Rcpt_L-dom"/>
</dbReference>
<keyword evidence="18" id="KW-0464">Manganese</keyword>
<dbReference type="EC" id="2.7.10.1" evidence="2"/>
<dbReference type="SUPFAM" id="SSF52058">
    <property type="entry name" value="L domain-like"/>
    <property type="match status" value="2"/>
</dbReference>
<keyword evidence="11" id="KW-0418">Kinase</keyword>
<dbReference type="FunFam" id="1.10.510.10:FF:000554">
    <property type="entry name" value="Predicted protein"/>
    <property type="match status" value="1"/>
</dbReference>
<keyword evidence="8 21" id="KW-0732">Signal</keyword>
<dbReference type="InterPro" id="IPR006211">
    <property type="entry name" value="Furin-like_Cys-rich_dom"/>
</dbReference>
<dbReference type="GO" id="GO:0005524">
    <property type="term" value="F:ATP binding"/>
    <property type="evidence" value="ECO:0007669"/>
    <property type="project" value="UniProtKB-KW"/>
</dbReference>
<protein>
    <recommendedName>
        <fullName evidence="2">receptor protein-tyrosine kinase</fullName>
        <ecNumber evidence="2">2.7.10.1</ecNumber>
    </recommendedName>
</protein>
<dbReference type="InterPro" id="IPR020635">
    <property type="entry name" value="Tyr_kinase_cat_dom"/>
</dbReference>
<dbReference type="InterPro" id="IPR001245">
    <property type="entry name" value="Ser-Thr/Tyr_kinase_cat_dom"/>
</dbReference>
<keyword evidence="12" id="KW-0067">ATP-binding</keyword>
<dbReference type="PROSITE" id="PS50011">
    <property type="entry name" value="PROTEIN_KINASE_DOM"/>
    <property type="match status" value="1"/>
</dbReference>
<evidence type="ECO:0000259" key="23">
    <source>
        <dbReference type="PROSITE" id="PS50853"/>
    </source>
</evidence>
<evidence type="ECO:0000256" key="8">
    <source>
        <dbReference type="ARBA" id="ARBA00022729"/>
    </source>
</evidence>
<evidence type="ECO:0000256" key="18">
    <source>
        <dbReference type="ARBA" id="ARBA00023211"/>
    </source>
</evidence>
<evidence type="ECO:0000256" key="2">
    <source>
        <dbReference type="ARBA" id="ARBA00011902"/>
    </source>
</evidence>
<dbReference type="InterPro" id="IPR036941">
    <property type="entry name" value="Rcpt_L-dom_sf"/>
</dbReference>
<keyword evidence="6 20" id="KW-0812">Transmembrane</keyword>
<keyword evidence="10" id="KW-0547">Nucleotide-binding</keyword>
<evidence type="ECO:0000256" key="21">
    <source>
        <dbReference type="SAM" id="SignalP"/>
    </source>
</evidence>
<dbReference type="Proteomes" id="UP000095280">
    <property type="component" value="Unplaced"/>
</dbReference>
<dbReference type="SUPFAM" id="SSF57184">
    <property type="entry name" value="Growth factor receptor domain"/>
    <property type="match status" value="1"/>
</dbReference>
<evidence type="ECO:0000256" key="12">
    <source>
        <dbReference type="ARBA" id="ARBA00022840"/>
    </source>
</evidence>
<evidence type="ECO:0000256" key="15">
    <source>
        <dbReference type="ARBA" id="ARBA00023137"/>
    </source>
</evidence>
<dbReference type="GO" id="GO:0004714">
    <property type="term" value="F:transmembrane receptor protein tyrosine kinase activity"/>
    <property type="evidence" value="ECO:0007669"/>
    <property type="project" value="UniProtKB-EC"/>
</dbReference>
<feature type="transmembrane region" description="Helical" evidence="20">
    <location>
        <begin position="1169"/>
        <end position="1196"/>
    </location>
</feature>
<feature type="signal peptide" evidence="21">
    <location>
        <begin position="1"/>
        <end position="17"/>
    </location>
</feature>
<evidence type="ECO:0000256" key="14">
    <source>
        <dbReference type="ARBA" id="ARBA00023136"/>
    </source>
</evidence>
<evidence type="ECO:0000256" key="5">
    <source>
        <dbReference type="ARBA" id="ARBA00022685"/>
    </source>
</evidence>
<evidence type="ECO:0000313" key="24">
    <source>
        <dbReference type="Proteomes" id="UP000095280"/>
    </source>
</evidence>
<dbReference type="PANTHER" id="PTHR24416">
    <property type="entry name" value="TYROSINE-PROTEIN KINASE RECEPTOR"/>
    <property type="match status" value="1"/>
</dbReference>
<keyword evidence="3" id="KW-0597">Phosphoprotein</keyword>
<dbReference type="PROSITE" id="PS00109">
    <property type="entry name" value="PROTEIN_KINASE_TYR"/>
    <property type="match status" value="1"/>
</dbReference>
<dbReference type="InterPro" id="IPR050122">
    <property type="entry name" value="RTK"/>
</dbReference>
<dbReference type="SMART" id="SM00261">
    <property type="entry name" value="FU"/>
    <property type="match status" value="1"/>
</dbReference>
<dbReference type="SUPFAM" id="SSF56112">
    <property type="entry name" value="Protein kinase-like (PK-like)"/>
    <property type="match status" value="1"/>
</dbReference>
<evidence type="ECO:0000256" key="3">
    <source>
        <dbReference type="ARBA" id="ARBA00022553"/>
    </source>
</evidence>
<evidence type="ECO:0000256" key="11">
    <source>
        <dbReference type="ARBA" id="ARBA00022777"/>
    </source>
</evidence>
<keyword evidence="9" id="KW-0677">Repeat</keyword>
<dbReference type="InterPro" id="IPR011009">
    <property type="entry name" value="Kinase-like_dom_sf"/>
</dbReference>
<keyword evidence="15" id="KW-0829">Tyrosine-protein kinase</keyword>
<dbReference type="GO" id="GO:0046872">
    <property type="term" value="F:metal ion binding"/>
    <property type="evidence" value="ECO:0007669"/>
    <property type="project" value="UniProtKB-KW"/>
</dbReference>
<proteinExistence type="predicted"/>
<keyword evidence="14 20" id="KW-0472">Membrane</keyword>
<dbReference type="GO" id="GO:0005886">
    <property type="term" value="C:plasma membrane"/>
    <property type="evidence" value="ECO:0007669"/>
    <property type="project" value="TreeGrafter"/>
</dbReference>
<dbReference type="Gene3D" id="3.80.20.20">
    <property type="entry name" value="Receptor L-domain"/>
    <property type="match status" value="2"/>
</dbReference>
<evidence type="ECO:0000256" key="19">
    <source>
        <dbReference type="ARBA" id="ARBA00051243"/>
    </source>
</evidence>
<evidence type="ECO:0000256" key="13">
    <source>
        <dbReference type="ARBA" id="ARBA00022989"/>
    </source>
</evidence>
<dbReference type="Pfam" id="PF01030">
    <property type="entry name" value="Recep_L_domain"/>
    <property type="match status" value="2"/>
</dbReference>
<evidence type="ECO:0000256" key="4">
    <source>
        <dbReference type="ARBA" id="ARBA00022679"/>
    </source>
</evidence>
<evidence type="ECO:0000256" key="17">
    <source>
        <dbReference type="ARBA" id="ARBA00023180"/>
    </source>
</evidence>
<dbReference type="InterPro" id="IPR013783">
    <property type="entry name" value="Ig-like_fold"/>
</dbReference>
<dbReference type="Pfam" id="PF00757">
    <property type="entry name" value="Furin-like"/>
    <property type="match status" value="1"/>
</dbReference>
<name>A0A1I8JBD4_9PLAT</name>
<dbReference type="InterPro" id="IPR008266">
    <property type="entry name" value="Tyr_kinase_AS"/>
</dbReference>
<keyword evidence="17" id="KW-0325">Glycoprotein</keyword>
<dbReference type="Gene3D" id="1.10.510.10">
    <property type="entry name" value="Transferase(Phosphotransferase) domain 1"/>
    <property type="match status" value="1"/>
</dbReference>
<dbReference type="Gene3D" id="3.30.200.20">
    <property type="entry name" value="Phosphorylase Kinase, domain 1"/>
    <property type="match status" value="1"/>
</dbReference>
<dbReference type="InterPro" id="IPR009030">
    <property type="entry name" value="Growth_fac_rcpt_cys_sf"/>
</dbReference>
<sequence length="1541" mass="171211">MWLRLRLGCSLLLCCQAVLLAPTASNGAHDRFKLCGSVSISVYTDSEQIGAASNCTVINGHLMISLLNVGNGTEEPEIAGPKGRVYFPYLREVSEYVLLYRVSGLTSLDQLFPKLSVVRGMKTLDEYSFVLFDVLHLTSIGLPWLRHIGGPGGLRVDNSPMLCYLNTVHWSRVLGPRYASLMHFNHLQDQSQCSNPCPGEFTEVTIGSSVKRAYKSHCPGHCWNQDHCQSLCSESCGEAGCRVDNASLANSCCHANCLAGCDGPSDRNCVACRYFRFNDRCVSACPPGHLELDGWLCVPSEQCTRAHMNRLRLGRRCVSDCPAGHMSTGDYCVSCVEVGQPCGKHCPRTMLIRSAEDLKETRGCHSVDALVISLADDIPDLAARLLEAFSSLKEIRKYLTVTQSRDLTSLSFLSGLRLIGGEHISNTTSLENLRIENTDFLQALWNGTAGGHRLLVARGGVLFHRNQRLCPRTVTQFVENNLNVTDGFSSSDLGYNSAHEYNSNGNLALCIESTFNLTVVLSNASALLLHWPHLSIGDARYLLGYHVYYRLVPPDSPPVSYADPSTCEIRQWHTKFTQCVNEYSFEPASGRTSEGSQPEGPYYCHLGGKCNKCVGDCAAANGTAGLAGDRDPVQCTFLIGGLKPASQYAVFVVPHIVRQMKVSVQSRLAVASTKPDYPSPPDKLKGRPLGPDRILLEWQPPLSPNGNVTHYLVWLNEIPVQQDSFALKDYCEKSYSPAEYQSAIFHISSTILPGNSFTLKTSAAPINTTGIPPPACPKCQCESEQKQRIKQLRDDVLFEDVLLASLLRKTPSLSVSLTSDLLLLLLLVQETQQHCCLASPLTRHPKPETYCSQCAPSDENCMPPPEIFSDDVAEKATEIFCPNCALPKQQSQRRGTLQTKRHIKNSSTEEVRTTKLSATTLSKSSGDFNSFDKDALRMIEGNKELPPVADTSADLFASLYRSCSLCPDSILKLVKSNADNSRLQPDGYLIANTTAFVAKELNYFVQYAFTVVACQGGPADTQFCSHPARLMVRTSASPTADVVPEVRSQADSPFTLWLLWRRPARPNGAVKYYEVDARPAGSATSVSDTGSSQRGQYICVSYQDWLGRGRTRRDVANRNSSDSRIGGIVLRNLAAGRYFVRVRAFTLQGPGDWSNVTVVDVVGAASSHWLLSGLAPLLLAGAPAVALLACLICWWLRCRRCQQKDTIVTQNPEYWSFSYEPDEWEVPRDQVTYCSDDLIGNGSFGCVAVKNVSEKASPRERHEFLREAAHMKKFRQCAHVVRLIGVVSENVPTLVLMELMENGDLKNCLRSMRDDAEPPERRPRPDRRLLATWCAQIADGMYYLETKKYIHRDLAARNCMVTQNYSVKIGDFGMTRDVNFTDYYVKEGQEPLPIRWMAPESLRDGRFTTATDVWSYGVVLWEIATLAQQPFNSCSNEEVLHLVKSGKTLEPPEDSPDFMVELMTRCWVQKPRLRASFAYLLAYLDELVCAEFRTVSWYHNRTSEQMLEKSQQQKADDLLQQLSDKDLAEFPMIRAPKNGYV</sequence>
<evidence type="ECO:0000256" key="9">
    <source>
        <dbReference type="ARBA" id="ARBA00022737"/>
    </source>
</evidence>
<dbReference type="SUPFAM" id="SSF49265">
    <property type="entry name" value="Fibronectin type III"/>
    <property type="match status" value="2"/>
</dbReference>
<dbReference type="InterPro" id="IPR036116">
    <property type="entry name" value="FN3_sf"/>
</dbReference>
<dbReference type="Pfam" id="PF07714">
    <property type="entry name" value="PK_Tyr_Ser-Thr"/>
    <property type="match status" value="1"/>
</dbReference>
<evidence type="ECO:0000313" key="25">
    <source>
        <dbReference type="WBParaSite" id="maker-uti_cns_0046480-snap-gene-0.13-mRNA-1"/>
    </source>
</evidence>
<accession>A0A1I8JBD4</accession>
<keyword evidence="16" id="KW-0675">Receptor</keyword>
<dbReference type="InterPro" id="IPR000719">
    <property type="entry name" value="Prot_kinase_dom"/>
</dbReference>
<evidence type="ECO:0000256" key="20">
    <source>
        <dbReference type="SAM" id="Phobius"/>
    </source>
</evidence>
<dbReference type="GO" id="GO:0043235">
    <property type="term" value="C:receptor complex"/>
    <property type="evidence" value="ECO:0007669"/>
    <property type="project" value="TreeGrafter"/>
</dbReference>
<evidence type="ECO:0000259" key="22">
    <source>
        <dbReference type="PROSITE" id="PS50011"/>
    </source>
</evidence>
<evidence type="ECO:0000256" key="7">
    <source>
        <dbReference type="ARBA" id="ARBA00022723"/>
    </source>
</evidence>
<reference evidence="25" key="1">
    <citation type="submission" date="2016-11" db="UniProtKB">
        <authorList>
            <consortium name="WormBaseParasite"/>
        </authorList>
    </citation>
    <scope>IDENTIFICATION</scope>
</reference>
<evidence type="ECO:0000256" key="6">
    <source>
        <dbReference type="ARBA" id="ARBA00022692"/>
    </source>
</evidence>
<dbReference type="PANTHER" id="PTHR24416:SF525">
    <property type="entry name" value="INSULIN-LIKE RECEPTOR"/>
    <property type="match status" value="1"/>
</dbReference>
<organism evidence="24 25">
    <name type="scientific">Macrostomum lignano</name>
    <dbReference type="NCBI Taxonomy" id="282301"/>
    <lineage>
        <taxon>Eukaryota</taxon>
        <taxon>Metazoa</taxon>
        <taxon>Spiralia</taxon>
        <taxon>Lophotrochozoa</taxon>
        <taxon>Platyhelminthes</taxon>
        <taxon>Rhabditophora</taxon>
        <taxon>Macrostomorpha</taxon>
        <taxon>Macrostomida</taxon>
        <taxon>Macrostomidae</taxon>
        <taxon>Macrostomum</taxon>
    </lineage>
</organism>
<dbReference type="Gene3D" id="2.60.40.10">
    <property type="entry name" value="Immunoglobulins"/>
    <property type="match status" value="3"/>
</dbReference>
<comment type="catalytic activity">
    <reaction evidence="19">
        <text>L-tyrosyl-[protein] + ATP = O-phospho-L-tyrosyl-[protein] + ADP + H(+)</text>
        <dbReference type="Rhea" id="RHEA:10596"/>
        <dbReference type="Rhea" id="RHEA-COMP:10136"/>
        <dbReference type="Rhea" id="RHEA-COMP:20101"/>
        <dbReference type="ChEBI" id="CHEBI:15378"/>
        <dbReference type="ChEBI" id="CHEBI:30616"/>
        <dbReference type="ChEBI" id="CHEBI:46858"/>
        <dbReference type="ChEBI" id="CHEBI:61978"/>
        <dbReference type="ChEBI" id="CHEBI:456216"/>
        <dbReference type="EC" id="2.7.10.1"/>
    </reaction>
</comment>
<feature type="domain" description="Fibronectin type-III" evidence="23">
    <location>
        <begin position="680"/>
        <end position="784"/>
    </location>
</feature>
<evidence type="ECO:0000256" key="16">
    <source>
        <dbReference type="ARBA" id="ARBA00023170"/>
    </source>
</evidence>
<evidence type="ECO:0000256" key="1">
    <source>
        <dbReference type="ARBA" id="ARBA00004479"/>
    </source>
</evidence>
<dbReference type="PRINTS" id="PR00109">
    <property type="entry name" value="TYRKINASE"/>
</dbReference>
<dbReference type="SMART" id="SM00219">
    <property type="entry name" value="TyrKc"/>
    <property type="match status" value="1"/>
</dbReference>
<keyword evidence="7" id="KW-0479">Metal-binding</keyword>
<dbReference type="CDD" id="cd00063">
    <property type="entry name" value="FN3"/>
    <property type="match status" value="1"/>
</dbReference>
<keyword evidence="4" id="KW-0808">Transferase</keyword>
<dbReference type="CDD" id="cd00064">
    <property type="entry name" value="FU"/>
    <property type="match status" value="1"/>
</dbReference>
<dbReference type="PROSITE" id="PS50853">
    <property type="entry name" value="FN3"/>
    <property type="match status" value="1"/>
</dbReference>
<feature type="domain" description="Protein kinase" evidence="22">
    <location>
        <begin position="1233"/>
        <end position="1488"/>
    </location>
</feature>
<dbReference type="InterPro" id="IPR003961">
    <property type="entry name" value="FN3_dom"/>
</dbReference>
<dbReference type="SMART" id="SM00060">
    <property type="entry name" value="FN3"/>
    <property type="match status" value="3"/>
</dbReference>
<keyword evidence="13 20" id="KW-1133">Transmembrane helix</keyword>
<dbReference type="WBParaSite" id="maker-uti_cns_0046480-snap-gene-0.13-mRNA-1">
    <property type="protein sequence ID" value="maker-uti_cns_0046480-snap-gene-0.13-mRNA-1"/>
    <property type="gene ID" value="maker-uti_cns_0046480-snap-gene-0.13"/>
</dbReference>
<evidence type="ECO:0000256" key="10">
    <source>
        <dbReference type="ARBA" id="ARBA00022741"/>
    </source>
</evidence>